<dbReference type="SUPFAM" id="SSF53335">
    <property type="entry name" value="S-adenosyl-L-methionine-dependent methyltransferases"/>
    <property type="match status" value="1"/>
</dbReference>
<protein>
    <submittedName>
        <fullName evidence="2">Methyltransferase</fullName>
    </submittedName>
</protein>
<dbReference type="PANTHER" id="PTHR16121:SF0">
    <property type="entry name" value="CAP-SPECIFIC MRNA (NUCLEOSIDE-2'-O-)-METHYLTRANSFERASE 1"/>
    <property type="match status" value="1"/>
</dbReference>
<dbReference type="PANTHER" id="PTHR16121">
    <property type="entry name" value="CAP-SPECIFIC MRNA (NUCLEOSIDE-2'-O-)-METHYLTRANSFERASE 1-RELATED"/>
    <property type="match status" value="1"/>
</dbReference>
<dbReference type="Proteomes" id="UP000830962">
    <property type="component" value="Segment"/>
</dbReference>
<gene>
    <name evidence="2" type="ORF">CmNV_002</name>
</gene>
<proteinExistence type="predicted"/>
<reference evidence="2" key="1">
    <citation type="journal article" date="2021" name="Viruses">
        <title>Identification and Full Characterisation of Two Novel Crustacean Infecting Members of the Family Nudiviridae Provides Support for Two Subfamilies.</title>
        <authorList>
            <person name="Bateman K.S."/>
            <person name="Kerr R."/>
            <person name="Stentiford G.D."/>
            <person name="Bean T.P."/>
            <person name="Hooper C."/>
            <person name="Van Eynde B."/>
            <person name="Delbare D."/>
            <person name="Bojko J."/>
            <person name="Christiaens O."/>
            <person name="Taning C.N.T."/>
            <person name="Smagghe G."/>
            <person name="van Oers M.M."/>
            <person name="van Aerle R."/>
        </authorList>
    </citation>
    <scope>NUCLEOTIDE SEQUENCE</scope>
    <source>
        <strain evidence="2">AN2</strain>
    </source>
</reference>
<dbReference type="InterPro" id="IPR002877">
    <property type="entry name" value="RNA_MeTrfase_FtsJ_dom"/>
</dbReference>
<evidence type="ECO:0000259" key="1">
    <source>
        <dbReference type="Pfam" id="PF01728"/>
    </source>
</evidence>
<keyword evidence="2" id="KW-0489">Methyltransferase</keyword>
<evidence type="ECO:0000313" key="2">
    <source>
        <dbReference type="EMBL" id="UBZ25592.1"/>
    </source>
</evidence>
<dbReference type="GO" id="GO:0006370">
    <property type="term" value="P:7-methylguanosine mRNA capping"/>
    <property type="evidence" value="ECO:0007669"/>
    <property type="project" value="UniProtKB-ARBA"/>
</dbReference>
<accession>A0AAE8Y2H7</accession>
<dbReference type="GO" id="GO:0004483">
    <property type="term" value="F:methyltransferase cap1 activity"/>
    <property type="evidence" value="ECO:0007669"/>
    <property type="project" value="TreeGrafter"/>
</dbReference>
<evidence type="ECO:0000313" key="3">
    <source>
        <dbReference type="Proteomes" id="UP000830962"/>
    </source>
</evidence>
<dbReference type="Pfam" id="PF01728">
    <property type="entry name" value="FtsJ"/>
    <property type="match status" value="1"/>
</dbReference>
<name>A0AAE8Y2H7_9VIRU</name>
<dbReference type="InterPro" id="IPR050851">
    <property type="entry name" value="mRNA_Cap_2O-Ribose_MeTrfase"/>
</dbReference>
<dbReference type="Gene3D" id="3.40.50.12760">
    <property type="match status" value="1"/>
</dbReference>
<dbReference type="GO" id="GO:0032259">
    <property type="term" value="P:methylation"/>
    <property type="evidence" value="ECO:0007669"/>
    <property type="project" value="UniProtKB-KW"/>
</dbReference>
<organism evidence="2 3">
    <name type="scientific">Carcinus maenas nudivirus</name>
    <dbReference type="NCBI Taxonomy" id="2880837"/>
    <lineage>
        <taxon>Viruses</taxon>
        <taxon>Viruses incertae sedis</taxon>
        <taxon>Naldaviricetes</taxon>
        <taxon>Lefavirales</taxon>
        <taxon>Nudiviridae</taxon>
        <taxon>Gammanudivirus</taxon>
        <taxon>Gammanudivirus cameanadis</taxon>
    </lineage>
</organism>
<keyword evidence="3" id="KW-1185">Reference proteome</keyword>
<feature type="domain" description="Ribosomal RNA methyltransferase FtsJ" evidence="1">
    <location>
        <begin position="178"/>
        <end position="373"/>
    </location>
</feature>
<dbReference type="EMBL" id="MZ311578">
    <property type="protein sequence ID" value="UBZ25592.1"/>
    <property type="molecule type" value="Genomic_DNA"/>
</dbReference>
<keyword evidence="2" id="KW-0808">Transferase</keyword>
<sequence>MSSHDNSSSSSGTDTIADPAIDDGPFAHICDVPTTSSSELTKSEAAVLGRHKTSHCKFRLTSTDLINCGYRPIKLKDNVHIEHKISVKSKSSQKPMPDVVQEITTTKTDILKYLHCKEIRDTKKYCKTTVNNFDKVSSLIDRNIKYKSKLEADPALVDKNKKDLDSFQDVVFNREVLMNRASLKLSNLNYAFGNIIGKAMKNDMSFADLCCAPGGFTYYLLSVFPKYKINAYLTTMHNINTFLPMNESLFTLGCRANINLSYGDICSDEYRQEFKNSISNKVNFVLADGGFDFSGNENYQEYYSKNLYLAQMIMGMDIVRDGGFIICKFFDLYTTFSTTLMYVLSLMFDSITICKPISSKAGNSERYVLFKNFQYNRSIVDYLKHVLIRNMCGCQYEQLMVNSLVDEELLTYKTFLDSITKINKTIAMNQSSALQKYLGITKIINNTNNKNNAFSAFKLWHKLIKN</sequence>
<dbReference type="InterPro" id="IPR029063">
    <property type="entry name" value="SAM-dependent_MTases_sf"/>
</dbReference>